<evidence type="ECO:0000313" key="2">
    <source>
        <dbReference type="EMBL" id="XBC24016.1"/>
    </source>
</evidence>
<dbReference type="EMBL" id="PP791527">
    <property type="protein sequence ID" value="XBC24016.1"/>
    <property type="molecule type" value="Genomic_DNA"/>
</dbReference>
<protein>
    <submittedName>
        <fullName evidence="2">Uncharacterized protein</fullName>
    </submittedName>
</protein>
<keyword evidence="1" id="KW-1133">Transmembrane helix</keyword>
<sequence length="60" mass="6850">MGLSDFCRQAPFYACICSRSVLQLHHDTAKETNMNLITFAVLCVFDAWIWLHNLHIILGA</sequence>
<accession>A0AAU7B927</accession>
<evidence type="ECO:0000256" key="1">
    <source>
        <dbReference type="SAM" id="Phobius"/>
    </source>
</evidence>
<name>A0AAU7B927_9VIRU</name>
<keyword evidence="1" id="KW-0472">Membrane</keyword>
<reference evidence="2" key="1">
    <citation type="submission" date="2024-05" db="EMBL/GenBank/DDBJ databases">
        <authorList>
            <person name="Mosharraf F.B."/>
            <person name="Rowell A."/>
            <person name="Christopher M."/>
            <person name="Bernard J."/>
            <person name="Rojas K."/>
            <person name="Bono L.M."/>
        </authorList>
    </citation>
    <scope>NUCLEOTIDE SEQUENCE</scope>
</reference>
<feature type="transmembrane region" description="Helical" evidence="1">
    <location>
        <begin position="36"/>
        <end position="58"/>
    </location>
</feature>
<keyword evidence="1" id="KW-0812">Transmembrane</keyword>
<proteinExistence type="predicted"/>
<organism evidence="2">
    <name type="scientific">Pseudomonas phage BL5</name>
    <dbReference type="NCBI Taxonomy" id="3109218"/>
    <lineage>
        <taxon>Viruses</taxon>
    </lineage>
</organism>